<gene>
    <name evidence="2" type="ORF">SAMN05216499_12791</name>
</gene>
<proteinExistence type="predicted"/>
<feature type="compositionally biased region" description="Low complexity" evidence="1">
    <location>
        <begin position="204"/>
        <end position="215"/>
    </location>
</feature>
<reference evidence="2 3" key="1">
    <citation type="submission" date="2016-11" db="EMBL/GenBank/DDBJ databases">
        <authorList>
            <person name="Jaros S."/>
            <person name="Januszkiewicz K."/>
            <person name="Wedrychowicz H."/>
        </authorList>
    </citation>
    <scope>NUCLEOTIDE SEQUENCE [LARGE SCALE GENOMIC DNA]</scope>
    <source>
        <strain evidence="2 3">CGMCC 4.2025</strain>
    </source>
</reference>
<dbReference type="InterPro" id="IPR050010">
    <property type="entry name" value="ETEC_3214_dom"/>
</dbReference>
<evidence type="ECO:0000313" key="2">
    <source>
        <dbReference type="EMBL" id="SHN23252.1"/>
    </source>
</evidence>
<feature type="region of interest" description="Disordered" evidence="1">
    <location>
        <begin position="188"/>
        <end position="224"/>
    </location>
</feature>
<name>A0A1M7PZG0_9ACTN</name>
<accession>A0A1M7PZG0</accession>
<evidence type="ECO:0000313" key="3">
    <source>
        <dbReference type="Proteomes" id="UP000184111"/>
    </source>
</evidence>
<dbReference type="AlphaFoldDB" id="A0A1M7PZG0"/>
<dbReference type="NCBIfam" id="NF043066">
    <property type="entry name" value="ETEC_3214_dom"/>
    <property type="match status" value="1"/>
</dbReference>
<organism evidence="2 3">
    <name type="scientific">Actinacidiphila paucisporea</name>
    <dbReference type="NCBI Taxonomy" id="310782"/>
    <lineage>
        <taxon>Bacteria</taxon>
        <taxon>Bacillati</taxon>
        <taxon>Actinomycetota</taxon>
        <taxon>Actinomycetes</taxon>
        <taxon>Kitasatosporales</taxon>
        <taxon>Streptomycetaceae</taxon>
        <taxon>Actinacidiphila</taxon>
    </lineage>
</organism>
<dbReference type="Proteomes" id="UP000184111">
    <property type="component" value="Unassembled WGS sequence"/>
</dbReference>
<dbReference type="EMBL" id="FRBI01000027">
    <property type="protein sequence ID" value="SHN23252.1"/>
    <property type="molecule type" value="Genomic_DNA"/>
</dbReference>
<keyword evidence="3" id="KW-1185">Reference proteome</keyword>
<dbReference type="STRING" id="310782.SAMN05216499_12791"/>
<protein>
    <submittedName>
        <fullName evidence="2">Uncharacterized protein</fullName>
    </submittedName>
</protein>
<evidence type="ECO:0000256" key="1">
    <source>
        <dbReference type="SAM" id="MobiDB-lite"/>
    </source>
</evidence>
<sequence length="224" mass="24738">MTVMRTVTGWWRTGPGRRRVWGKDFAKLAPHVRPEYVEALFGAPAFELLVDAQRLTGDGVSSELEWSDFTVTERVWPLAEDGYLVTWSSVSEVHAYSLTTTSHSFKPRIRVGSTWFSNGEFTNVRLGRTRLTDLSRALNHTSIHEVASWKGARRHDYYESYYFGNAGNYQTWSCGVSGAGYSAGEAGAMDSLGPDGSPSCGVTSSSNYPRSGSGSWPTSVRTRS</sequence>